<reference evidence="5" key="1">
    <citation type="submission" date="2021-04" db="EMBL/GenBank/DDBJ databases">
        <title>novel species isolated from subtropical streams in China.</title>
        <authorList>
            <person name="Lu H."/>
        </authorList>
    </citation>
    <scope>NUCLEOTIDE SEQUENCE</scope>
    <source>
        <strain evidence="5">FT137W</strain>
    </source>
</reference>
<dbReference type="InterPro" id="IPR050465">
    <property type="entry name" value="UPF0194_transport"/>
</dbReference>
<evidence type="ECO:0000313" key="5">
    <source>
        <dbReference type="EMBL" id="MBR7798909.1"/>
    </source>
</evidence>
<dbReference type="Proteomes" id="UP000678545">
    <property type="component" value="Unassembled WGS sequence"/>
</dbReference>
<dbReference type="AlphaFoldDB" id="A0A941DWZ2"/>
<evidence type="ECO:0000256" key="1">
    <source>
        <dbReference type="ARBA" id="ARBA00004196"/>
    </source>
</evidence>
<evidence type="ECO:0000256" key="3">
    <source>
        <dbReference type="SAM" id="Coils"/>
    </source>
</evidence>
<evidence type="ECO:0000313" key="6">
    <source>
        <dbReference type="Proteomes" id="UP000678545"/>
    </source>
</evidence>
<dbReference type="PANTHER" id="PTHR32347">
    <property type="entry name" value="EFFLUX SYSTEM COMPONENT YKNX-RELATED"/>
    <property type="match status" value="1"/>
</dbReference>
<feature type="compositionally biased region" description="Low complexity" evidence="4">
    <location>
        <begin position="673"/>
        <end position="690"/>
    </location>
</feature>
<comment type="subcellular location">
    <subcellularLocation>
        <location evidence="1">Cell envelope</location>
    </subcellularLocation>
</comment>
<feature type="region of interest" description="Disordered" evidence="4">
    <location>
        <begin position="670"/>
        <end position="690"/>
    </location>
</feature>
<dbReference type="RefSeq" id="WP_212674030.1">
    <property type="nucleotide sequence ID" value="NZ_JAGSPJ010000001.1"/>
</dbReference>
<dbReference type="Gene3D" id="2.40.30.170">
    <property type="match status" value="2"/>
</dbReference>
<evidence type="ECO:0000256" key="4">
    <source>
        <dbReference type="SAM" id="MobiDB-lite"/>
    </source>
</evidence>
<dbReference type="GO" id="GO:0030313">
    <property type="term" value="C:cell envelope"/>
    <property type="evidence" value="ECO:0007669"/>
    <property type="project" value="UniProtKB-SubCell"/>
</dbReference>
<keyword evidence="6" id="KW-1185">Reference proteome</keyword>
<comment type="caution">
    <text evidence="5">The sequence shown here is derived from an EMBL/GenBank/DDBJ whole genome shotgun (WGS) entry which is preliminary data.</text>
</comment>
<keyword evidence="2 3" id="KW-0175">Coiled coil</keyword>
<gene>
    <name evidence="5" type="ORF">KDM90_02660</name>
</gene>
<dbReference type="EMBL" id="JAGSPJ010000001">
    <property type="protein sequence ID" value="MBR7798909.1"/>
    <property type="molecule type" value="Genomic_DNA"/>
</dbReference>
<name>A0A941DWZ2_9BURK</name>
<accession>A0A941DWZ2</accession>
<protein>
    <submittedName>
        <fullName evidence="5">HlyD family efflux transporter periplasmic adaptor subunit</fullName>
    </submittedName>
</protein>
<proteinExistence type="predicted"/>
<organism evidence="5 6">
    <name type="scientific">Undibacterium fentianense</name>
    <dbReference type="NCBI Taxonomy" id="2828728"/>
    <lineage>
        <taxon>Bacteria</taxon>
        <taxon>Pseudomonadati</taxon>
        <taxon>Pseudomonadota</taxon>
        <taxon>Betaproteobacteria</taxon>
        <taxon>Burkholderiales</taxon>
        <taxon>Oxalobacteraceae</taxon>
        <taxon>Undibacterium</taxon>
    </lineage>
</organism>
<dbReference type="PANTHER" id="PTHR32347:SF29">
    <property type="entry name" value="UPF0194 MEMBRANE PROTEIN YBHG"/>
    <property type="match status" value="1"/>
</dbReference>
<feature type="coiled-coil region" evidence="3">
    <location>
        <begin position="183"/>
        <end position="210"/>
    </location>
</feature>
<evidence type="ECO:0000256" key="2">
    <source>
        <dbReference type="ARBA" id="ARBA00023054"/>
    </source>
</evidence>
<sequence length="690" mass="74776">MLKTYSARGFASDQGRLCMRRLALHLCLFVFSVGYVSAADKVASASATSASSVPRPSTALGTSGKAAKTRPVLFAGELRANDSQPIPIPSSNVSPVNIRYFVPEGTQVKRGDVVLRIDARAGADLDRIALEMTQAKQTNAREVAELEVRQIEAERALILAKAALGKAKVDAALPKAQIAALDYDKYQGELERSKRDLEVKEKALAIAKEAIHRKLEDGKLAVRKIEVQQAFAKANMAQAEVRATRDGVVIHGYDHWSGRRLDEGGMGQVGTTAGYVMGSGDLQIYAYLLEVDRPFVKLGQELIARFDAFPSVAVKARIESIVGAPEAKASWGKGRYFKTIVNIAESHSLPLQHGMSVALELASQTQANQVSTRSKPNISNKSINLEADVLSRQSSALSPPSIQNVWEYNLVMLAPEGKQVKAGEPVAVFEANEVQTRVEGHRSTFKEKQRALEKLKLDHAEVLRAADLTVSEAKSNAEKAERKAQMPRELVKRVDYDKLVIDREMFAQLALLAARQRDAQKRAKEQEVLGMKTEIAQLHATIETLDKGIRDLTVLAPRAGTVIHLNNFNGEKIAVGSRVFMSSTVANLADPDRLFVQAKVPEAQVSMIKLGQLAKVTVPGANTVLSAKITAMGAVFHGKSSSQPIVVRDIELEFIEPPKAVKPGTTVQVQLDSETSNAGASSATTTKGAK</sequence>